<dbReference type="EMBL" id="LR026985">
    <property type="protein sequence ID" value="VCU39595.1"/>
    <property type="molecule type" value="Genomic_DNA"/>
</dbReference>
<proteinExistence type="predicted"/>
<protein>
    <submittedName>
        <fullName evidence="1">Bgt-50913</fullName>
    </submittedName>
</protein>
<sequence length="53" mass="6023">MSHECQSSLGITQKTPTPDVYRARCSYSYFSFHCQSILQSQGCLSTIFILRDS</sequence>
<gene>
    <name evidence="1" type="ORF">BGT96224V316_LOCUS850</name>
</gene>
<keyword evidence="2" id="KW-1185">Reference proteome</keyword>
<accession>A0A9X9PR41</accession>
<reference evidence="1 2" key="1">
    <citation type="submission" date="2018-08" db="EMBL/GenBank/DDBJ databases">
        <authorList>
            <person name="Muller C M."/>
        </authorList>
    </citation>
    <scope>NUCLEOTIDE SEQUENCE [LARGE SCALE GENOMIC DNA]</scope>
</reference>
<organism evidence="1 2">
    <name type="scientific">Blumeria graminis f. sp. tritici</name>
    <dbReference type="NCBI Taxonomy" id="62690"/>
    <lineage>
        <taxon>Eukaryota</taxon>
        <taxon>Fungi</taxon>
        <taxon>Dikarya</taxon>
        <taxon>Ascomycota</taxon>
        <taxon>Pezizomycotina</taxon>
        <taxon>Leotiomycetes</taxon>
        <taxon>Erysiphales</taxon>
        <taxon>Erysiphaceae</taxon>
        <taxon>Blumeria</taxon>
    </lineage>
</organism>
<dbReference type="Proteomes" id="UP000324639">
    <property type="component" value="Chromosome Bgt_-02"/>
</dbReference>
<name>A0A9X9PR41_BLUGR</name>
<evidence type="ECO:0000313" key="1">
    <source>
        <dbReference type="EMBL" id="VCU39595.1"/>
    </source>
</evidence>
<dbReference type="AlphaFoldDB" id="A0A9X9PR41"/>
<evidence type="ECO:0000313" key="2">
    <source>
        <dbReference type="Proteomes" id="UP000324639"/>
    </source>
</evidence>